<name>B4GST8_DROPE</name>
<protein>
    <submittedName>
        <fullName evidence="1">GL26421</fullName>
    </submittedName>
</protein>
<accession>B4GST8</accession>
<organism evidence="2">
    <name type="scientific">Drosophila persimilis</name>
    <name type="common">Fruit fly</name>
    <dbReference type="NCBI Taxonomy" id="7234"/>
    <lineage>
        <taxon>Eukaryota</taxon>
        <taxon>Metazoa</taxon>
        <taxon>Ecdysozoa</taxon>
        <taxon>Arthropoda</taxon>
        <taxon>Hexapoda</taxon>
        <taxon>Insecta</taxon>
        <taxon>Pterygota</taxon>
        <taxon>Neoptera</taxon>
        <taxon>Endopterygota</taxon>
        <taxon>Diptera</taxon>
        <taxon>Brachycera</taxon>
        <taxon>Muscomorpha</taxon>
        <taxon>Ephydroidea</taxon>
        <taxon>Drosophilidae</taxon>
        <taxon>Drosophila</taxon>
        <taxon>Sophophora</taxon>
    </lineage>
</organism>
<sequence>MYEYEVEEDLKILLRVFIPSKLKSRTGTWNLDWVQPRVAVQQCSSAAVWQSGPA</sequence>
<dbReference type="Proteomes" id="UP000008744">
    <property type="component" value="Unassembled WGS sequence"/>
</dbReference>
<dbReference type="HOGENOM" id="CLU_3052544_0_0_1"/>
<dbReference type="AlphaFoldDB" id="B4GST8"/>
<gene>
    <name evidence="1" type="primary">Dper\GL26421</name>
    <name evidence="1" type="ORF">Dper_GL26421</name>
</gene>
<keyword evidence="2" id="KW-1185">Reference proteome</keyword>
<evidence type="ECO:0000313" key="1">
    <source>
        <dbReference type="EMBL" id="EDW25447.1"/>
    </source>
</evidence>
<evidence type="ECO:0000313" key="2">
    <source>
        <dbReference type="Proteomes" id="UP000008744"/>
    </source>
</evidence>
<dbReference type="EMBL" id="CH479189">
    <property type="protein sequence ID" value="EDW25447.1"/>
    <property type="molecule type" value="Genomic_DNA"/>
</dbReference>
<proteinExistence type="predicted"/>
<reference evidence="1 2" key="1">
    <citation type="journal article" date="2007" name="Nature">
        <title>Evolution of genes and genomes on the Drosophila phylogeny.</title>
        <authorList>
            <consortium name="Drosophila 12 Genomes Consortium"/>
            <person name="Clark A.G."/>
            <person name="Eisen M.B."/>
            <person name="Smith D.R."/>
            <person name="Bergman C.M."/>
            <person name="Oliver B."/>
            <person name="Markow T.A."/>
            <person name="Kaufman T.C."/>
            <person name="Kellis M."/>
            <person name="Gelbart W."/>
            <person name="Iyer V.N."/>
            <person name="Pollard D.A."/>
            <person name="Sackton T.B."/>
            <person name="Larracuente A.M."/>
            <person name="Singh N.D."/>
            <person name="Abad J.P."/>
            <person name="Abt D.N."/>
            <person name="Adryan B."/>
            <person name="Aguade M."/>
            <person name="Akashi H."/>
            <person name="Anderson W.W."/>
            <person name="Aquadro C.F."/>
            <person name="Ardell D.H."/>
            <person name="Arguello R."/>
            <person name="Artieri C.G."/>
            <person name="Barbash D.A."/>
            <person name="Barker D."/>
            <person name="Barsanti P."/>
            <person name="Batterham P."/>
            <person name="Batzoglou S."/>
            <person name="Begun D."/>
            <person name="Bhutkar A."/>
            <person name="Blanco E."/>
            <person name="Bosak S.A."/>
            <person name="Bradley R.K."/>
            <person name="Brand A.D."/>
            <person name="Brent M.R."/>
            <person name="Brooks A.N."/>
            <person name="Brown R.H."/>
            <person name="Butlin R.K."/>
            <person name="Caggese C."/>
            <person name="Calvi B.R."/>
            <person name="Bernardo de Carvalho A."/>
            <person name="Caspi A."/>
            <person name="Castrezana S."/>
            <person name="Celniker S.E."/>
            <person name="Chang J.L."/>
            <person name="Chapple C."/>
            <person name="Chatterji S."/>
            <person name="Chinwalla A."/>
            <person name="Civetta A."/>
            <person name="Clifton S.W."/>
            <person name="Comeron J.M."/>
            <person name="Costello J.C."/>
            <person name="Coyne J.A."/>
            <person name="Daub J."/>
            <person name="David R.G."/>
            <person name="Delcher A.L."/>
            <person name="Delehaunty K."/>
            <person name="Do C.B."/>
            <person name="Ebling H."/>
            <person name="Edwards K."/>
            <person name="Eickbush T."/>
            <person name="Evans J.D."/>
            <person name="Filipski A."/>
            <person name="Findeiss S."/>
            <person name="Freyhult E."/>
            <person name="Fulton L."/>
            <person name="Fulton R."/>
            <person name="Garcia A.C."/>
            <person name="Gardiner A."/>
            <person name="Garfield D.A."/>
            <person name="Garvin B.E."/>
            <person name="Gibson G."/>
            <person name="Gilbert D."/>
            <person name="Gnerre S."/>
            <person name="Godfrey J."/>
            <person name="Good R."/>
            <person name="Gotea V."/>
            <person name="Gravely B."/>
            <person name="Greenberg A.J."/>
            <person name="Griffiths-Jones S."/>
            <person name="Gross S."/>
            <person name="Guigo R."/>
            <person name="Gustafson E.A."/>
            <person name="Haerty W."/>
            <person name="Hahn M.W."/>
            <person name="Halligan D.L."/>
            <person name="Halpern A.L."/>
            <person name="Halter G.M."/>
            <person name="Han M.V."/>
            <person name="Heger A."/>
            <person name="Hillier L."/>
            <person name="Hinrichs A.S."/>
            <person name="Holmes I."/>
            <person name="Hoskins R.A."/>
            <person name="Hubisz M.J."/>
            <person name="Hultmark D."/>
            <person name="Huntley M.A."/>
            <person name="Jaffe D.B."/>
            <person name="Jagadeeshan S."/>
            <person name="Jeck W.R."/>
            <person name="Johnson J."/>
            <person name="Jones C.D."/>
            <person name="Jordan W.C."/>
            <person name="Karpen G.H."/>
            <person name="Kataoka E."/>
            <person name="Keightley P.D."/>
            <person name="Kheradpour P."/>
            <person name="Kirkness E.F."/>
            <person name="Koerich L.B."/>
            <person name="Kristiansen K."/>
            <person name="Kudrna D."/>
            <person name="Kulathinal R.J."/>
            <person name="Kumar S."/>
            <person name="Kwok R."/>
            <person name="Lander E."/>
            <person name="Langley C.H."/>
            <person name="Lapoint R."/>
            <person name="Lazzaro B.P."/>
            <person name="Lee S.J."/>
            <person name="Levesque L."/>
            <person name="Li R."/>
            <person name="Lin C.F."/>
            <person name="Lin M.F."/>
            <person name="Lindblad-Toh K."/>
            <person name="Llopart A."/>
            <person name="Long M."/>
            <person name="Low L."/>
            <person name="Lozovsky E."/>
            <person name="Lu J."/>
            <person name="Luo M."/>
            <person name="Machado C.A."/>
            <person name="Makalowski W."/>
            <person name="Marzo M."/>
            <person name="Matsuda M."/>
            <person name="Matzkin L."/>
            <person name="McAllister B."/>
            <person name="McBride C.S."/>
            <person name="McKernan B."/>
            <person name="McKernan K."/>
            <person name="Mendez-Lago M."/>
            <person name="Minx P."/>
            <person name="Mollenhauer M.U."/>
            <person name="Montooth K."/>
            <person name="Mount S.M."/>
            <person name="Mu X."/>
            <person name="Myers E."/>
            <person name="Negre B."/>
            <person name="Newfeld S."/>
            <person name="Nielsen R."/>
            <person name="Noor M.A."/>
            <person name="O'Grady P."/>
            <person name="Pachter L."/>
            <person name="Papaceit M."/>
            <person name="Parisi M.J."/>
            <person name="Parisi M."/>
            <person name="Parts L."/>
            <person name="Pedersen J.S."/>
            <person name="Pesole G."/>
            <person name="Phillippy A.M."/>
            <person name="Ponting C.P."/>
            <person name="Pop M."/>
            <person name="Porcelli D."/>
            <person name="Powell J.R."/>
            <person name="Prohaska S."/>
            <person name="Pruitt K."/>
            <person name="Puig M."/>
            <person name="Quesneville H."/>
            <person name="Ram K.R."/>
            <person name="Rand D."/>
            <person name="Rasmussen M.D."/>
            <person name="Reed L.K."/>
            <person name="Reenan R."/>
            <person name="Reily A."/>
            <person name="Remington K.A."/>
            <person name="Rieger T.T."/>
            <person name="Ritchie M.G."/>
            <person name="Robin C."/>
            <person name="Rogers Y.H."/>
            <person name="Rohde C."/>
            <person name="Rozas J."/>
            <person name="Rubenfield M.J."/>
            <person name="Ruiz A."/>
            <person name="Russo S."/>
            <person name="Salzberg S.L."/>
            <person name="Sanchez-Gracia A."/>
            <person name="Saranga D.J."/>
            <person name="Sato H."/>
            <person name="Schaeffer S.W."/>
            <person name="Schatz M.C."/>
            <person name="Schlenke T."/>
            <person name="Schwartz R."/>
            <person name="Segarra C."/>
            <person name="Singh R.S."/>
            <person name="Sirot L."/>
            <person name="Sirota M."/>
            <person name="Sisneros N.B."/>
            <person name="Smith C.D."/>
            <person name="Smith T.F."/>
            <person name="Spieth J."/>
            <person name="Stage D.E."/>
            <person name="Stark A."/>
            <person name="Stephan W."/>
            <person name="Strausberg R.L."/>
            <person name="Strempel S."/>
            <person name="Sturgill D."/>
            <person name="Sutton G."/>
            <person name="Sutton G.G."/>
            <person name="Tao W."/>
            <person name="Teichmann S."/>
            <person name="Tobari Y.N."/>
            <person name="Tomimura Y."/>
            <person name="Tsolas J.M."/>
            <person name="Valente V.L."/>
            <person name="Venter E."/>
            <person name="Venter J.C."/>
            <person name="Vicario S."/>
            <person name="Vieira F.G."/>
            <person name="Vilella A.J."/>
            <person name="Villasante A."/>
            <person name="Walenz B."/>
            <person name="Wang J."/>
            <person name="Wasserman M."/>
            <person name="Watts T."/>
            <person name="Wilson D."/>
            <person name="Wilson R.K."/>
            <person name="Wing R.A."/>
            <person name="Wolfner M.F."/>
            <person name="Wong A."/>
            <person name="Wong G.K."/>
            <person name="Wu C.I."/>
            <person name="Wu G."/>
            <person name="Yamamoto D."/>
            <person name="Yang H.P."/>
            <person name="Yang S.P."/>
            <person name="Yorke J.A."/>
            <person name="Yoshida K."/>
            <person name="Zdobnov E."/>
            <person name="Zhang P."/>
            <person name="Zhang Y."/>
            <person name="Zimin A.V."/>
            <person name="Baldwin J."/>
            <person name="Abdouelleil A."/>
            <person name="Abdulkadir J."/>
            <person name="Abebe A."/>
            <person name="Abera B."/>
            <person name="Abreu J."/>
            <person name="Acer S.C."/>
            <person name="Aftuck L."/>
            <person name="Alexander A."/>
            <person name="An P."/>
            <person name="Anderson E."/>
            <person name="Anderson S."/>
            <person name="Arachi H."/>
            <person name="Azer M."/>
            <person name="Bachantsang P."/>
            <person name="Barry A."/>
            <person name="Bayul T."/>
            <person name="Berlin A."/>
            <person name="Bessette D."/>
            <person name="Bloom T."/>
            <person name="Blye J."/>
            <person name="Boguslavskiy L."/>
            <person name="Bonnet C."/>
            <person name="Boukhgalter B."/>
            <person name="Bourzgui I."/>
            <person name="Brown A."/>
            <person name="Cahill P."/>
            <person name="Channer S."/>
            <person name="Cheshatsang Y."/>
            <person name="Chuda L."/>
            <person name="Citroen M."/>
            <person name="Collymore A."/>
            <person name="Cooke P."/>
            <person name="Costello M."/>
            <person name="D'Aco K."/>
            <person name="Daza R."/>
            <person name="De Haan G."/>
            <person name="DeGray S."/>
            <person name="DeMaso C."/>
            <person name="Dhargay N."/>
            <person name="Dooley K."/>
            <person name="Dooley E."/>
            <person name="Doricent M."/>
            <person name="Dorje P."/>
            <person name="Dorjee K."/>
            <person name="Dupes A."/>
            <person name="Elong R."/>
            <person name="Falk J."/>
            <person name="Farina A."/>
            <person name="Faro S."/>
            <person name="Ferguson D."/>
            <person name="Fisher S."/>
            <person name="Foley C.D."/>
            <person name="Franke A."/>
            <person name="Friedrich D."/>
            <person name="Gadbois L."/>
            <person name="Gearin G."/>
            <person name="Gearin C.R."/>
            <person name="Giannoukos G."/>
            <person name="Goode T."/>
            <person name="Graham J."/>
            <person name="Grandbois E."/>
            <person name="Grewal S."/>
            <person name="Gyaltsen K."/>
            <person name="Hafez N."/>
            <person name="Hagos B."/>
            <person name="Hall J."/>
            <person name="Henson C."/>
            <person name="Hollinger A."/>
            <person name="Honan T."/>
            <person name="Huard M.D."/>
            <person name="Hughes L."/>
            <person name="Hurhula B."/>
            <person name="Husby M.E."/>
            <person name="Kamat A."/>
            <person name="Kanga B."/>
            <person name="Kashin S."/>
            <person name="Khazanovich D."/>
            <person name="Kisner P."/>
            <person name="Lance K."/>
            <person name="Lara M."/>
            <person name="Lee W."/>
            <person name="Lennon N."/>
            <person name="Letendre F."/>
            <person name="LeVine R."/>
            <person name="Lipovsky A."/>
            <person name="Liu X."/>
            <person name="Liu J."/>
            <person name="Liu S."/>
            <person name="Lokyitsang T."/>
            <person name="Lokyitsang Y."/>
            <person name="Lubonja R."/>
            <person name="Lui A."/>
            <person name="MacDonald P."/>
            <person name="Magnisalis V."/>
            <person name="Maru K."/>
            <person name="Matthews C."/>
            <person name="McCusker W."/>
            <person name="McDonough S."/>
            <person name="Mehta T."/>
            <person name="Meldrim J."/>
            <person name="Meneus L."/>
            <person name="Mihai O."/>
            <person name="Mihalev A."/>
            <person name="Mihova T."/>
            <person name="Mittelman R."/>
            <person name="Mlenga V."/>
            <person name="Montmayeur A."/>
            <person name="Mulrain L."/>
            <person name="Navidi A."/>
            <person name="Naylor J."/>
            <person name="Negash T."/>
            <person name="Nguyen T."/>
            <person name="Nguyen N."/>
            <person name="Nicol R."/>
            <person name="Norbu C."/>
            <person name="Norbu N."/>
            <person name="Novod N."/>
            <person name="O'Neill B."/>
            <person name="Osman S."/>
            <person name="Markiewicz E."/>
            <person name="Oyono O.L."/>
            <person name="Patti C."/>
            <person name="Phunkhang P."/>
            <person name="Pierre F."/>
            <person name="Priest M."/>
            <person name="Raghuraman S."/>
            <person name="Rege F."/>
            <person name="Reyes R."/>
            <person name="Rise C."/>
            <person name="Rogov P."/>
            <person name="Ross K."/>
            <person name="Ryan E."/>
            <person name="Settipalli S."/>
            <person name="Shea T."/>
            <person name="Sherpa N."/>
            <person name="Shi L."/>
            <person name="Shih D."/>
            <person name="Sparrow T."/>
            <person name="Spaulding J."/>
            <person name="Stalker J."/>
            <person name="Stange-Thomann N."/>
            <person name="Stavropoulos S."/>
            <person name="Stone C."/>
            <person name="Strader C."/>
            <person name="Tesfaye S."/>
            <person name="Thomson T."/>
            <person name="Thoulutsang Y."/>
            <person name="Thoulutsang D."/>
            <person name="Topham K."/>
            <person name="Topping I."/>
            <person name="Tsamla T."/>
            <person name="Vassiliev H."/>
            <person name="Vo A."/>
            <person name="Wangchuk T."/>
            <person name="Wangdi T."/>
            <person name="Weiand M."/>
            <person name="Wilkinson J."/>
            <person name="Wilson A."/>
            <person name="Yadav S."/>
            <person name="Young G."/>
            <person name="Yu Q."/>
            <person name="Zembek L."/>
            <person name="Zhong D."/>
            <person name="Zimmer A."/>
            <person name="Zwirko Z."/>
            <person name="Jaffe D.B."/>
            <person name="Alvarez P."/>
            <person name="Brockman W."/>
            <person name="Butler J."/>
            <person name="Chin C."/>
            <person name="Gnerre S."/>
            <person name="Grabherr M."/>
            <person name="Kleber M."/>
            <person name="Mauceli E."/>
            <person name="MacCallum I."/>
        </authorList>
    </citation>
    <scope>NUCLEOTIDE SEQUENCE [LARGE SCALE GENOMIC DNA]</scope>
    <source>
        <strain evidence="2">MSH-3 / Tucson 14011-0111.49</strain>
    </source>
</reference>